<keyword evidence="2" id="KW-1185">Reference proteome</keyword>
<dbReference type="InterPro" id="IPR018666">
    <property type="entry name" value="DUF2125"/>
</dbReference>
<dbReference type="AlphaFoldDB" id="W4HM88"/>
<organism evidence="1 2">
    <name type="scientific">Roseivivax marinus</name>
    <dbReference type="NCBI Taxonomy" id="1379903"/>
    <lineage>
        <taxon>Bacteria</taxon>
        <taxon>Pseudomonadati</taxon>
        <taxon>Pseudomonadota</taxon>
        <taxon>Alphaproteobacteria</taxon>
        <taxon>Rhodobacterales</taxon>
        <taxon>Roseobacteraceae</taxon>
        <taxon>Roseivivax</taxon>
    </lineage>
</organism>
<comment type="caution">
    <text evidence="1">The sequence shown here is derived from an EMBL/GenBank/DDBJ whole genome shotgun (WGS) entry which is preliminary data.</text>
</comment>
<protein>
    <recommendedName>
        <fullName evidence="3">DUF2125 domain-containing protein</fullName>
    </recommendedName>
</protein>
<dbReference type="EMBL" id="AQQW01000002">
    <property type="protein sequence ID" value="ETW13849.1"/>
    <property type="molecule type" value="Genomic_DNA"/>
</dbReference>
<gene>
    <name evidence="1" type="ORF">ATO8_03126</name>
</gene>
<reference evidence="1 2" key="1">
    <citation type="journal article" date="2014" name="Antonie Van Leeuwenhoek">
        <title>Roseivivax atlanticus sp. nov., isolated from surface seawater of the Atlantic Ocean.</title>
        <authorList>
            <person name="Li G."/>
            <person name="Lai Q."/>
            <person name="Liu X."/>
            <person name="Sun F."/>
            <person name="Shao Z."/>
        </authorList>
    </citation>
    <scope>NUCLEOTIDE SEQUENCE [LARGE SCALE GENOMIC DNA]</scope>
    <source>
        <strain evidence="1 2">22II-s10s</strain>
    </source>
</reference>
<accession>W4HM88</accession>
<dbReference type="STRING" id="1379903.ATO8_03126"/>
<evidence type="ECO:0000313" key="1">
    <source>
        <dbReference type="EMBL" id="ETW13849.1"/>
    </source>
</evidence>
<name>W4HM88_9RHOB</name>
<dbReference type="eggNOG" id="COG4093">
    <property type="taxonomic scope" value="Bacteria"/>
</dbReference>
<proteinExistence type="predicted"/>
<dbReference type="Proteomes" id="UP000019063">
    <property type="component" value="Unassembled WGS sequence"/>
</dbReference>
<evidence type="ECO:0008006" key="3">
    <source>
        <dbReference type="Google" id="ProtNLM"/>
    </source>
</evidence>
<sequence>MLAALIVVAALAWSGLWAVQAWIARSAIEDWAEAQRAAGWEVSYSDLDVGGFPNRVDVRMSDLAVANPEAGWAWEAPFLQAFRLVYKLDHFIFAFPERQVVSTPEGTWQVDSEGLRASLVLRSGTELGRLHVEADSLVAEDEEGGRTEIDDLRGAFDRVEDTAPIYRLSVAAETGLGDAPEDGGTRDPDIALRADVTFDAAPALDSGPVRPVRIEIDRAEYAFEAARLRLDGDVDVDGDGRLSGDVSLLAENWQALLDEAVDDGRLEPDAAETLEGVLGLVARIRGSSDTLDVGLRLEDGAAYLGPVPLGQAPRLRF</sequence>
<evidence type="ECO:0000313" key="2">
    <source>
        <dbReference type="Proteomes" id="UP000019063"/>
    </source>
</evidence>
<dbReference type="Pfam" id="PF09898">
    <property type="entry name" value="DUF2125"/>
    <property type="match status" value="1"/>
</dbReference>